<sequence>MMIGAVIFSVNDNVYPSYCLDSIGNLIRCDESGPEQGLVPFGTQLVSTADELANPLPWTVTISAVLERLTFVARTQDNVKRAYPGLDLASASAPFVPHIPVSESEDVVIQAIDLMPSLSAADAVAVREQLAANGIFEIPVSTNFNAGFHEATGAGLSVPPIVYVAAGWMSSMKVYRKALVRSA</sequence>
<dbReference type="AlphaFoldDB" id="A0A1D3K8F9"/>
<name>A0A1D3K8F9_PSEVE</name>
<dbReference type="EMBL" id="LT599584">
    <property type="protein sequence ID" value="SBW84654.1"/>
    <property type="molecule type" value="Genomic_DNA"/>
</dbReference>
<accession>A0A1D3K8F9</accession>
<protein>
    <submittedName>
        <fullName evidence="1">Uncharacterized protein</fullName>
    </submittedName>
</protein>
<evidence type="ECO:0000313" key="2">
    <source>
        <dbReference type="Proteomes" id="UP000245431"/>
    </source>
</evidence>
<reference evidence="2" key="1">
    <citation type="submission" date="2016-07" db="EMBL/GenBank/DDBJ databases">
        <authorList>
            <person name="Florea S."/>
            <person name="Webb J.S."/>
            <person name="Jaromczyk J."/>
            <person name="Schardl C.L."/>
        </authorList>
    </citation>
    <scope>NUCLEOTIDE SEQUENCE [LARGE SCALE GENOMIC DNA]</scope>
    <source>
        <strain evidence="2">1YdBTEX2</strain>
    </source>
</reference>
<organism evidence="1 2">
    <name type="scientific">Pseudomonas veronii 1YdBTEX2</name>
    <dbReference type="NCBI Taxonomy" id="1295141"/>
    <lineage>
        <taxon>Bacteria</taxon>
        <taxon>Pseudomonadati</taxon>
        <taxon>Pseudomonadota</taxon>
        <taxon>Gammaproteobacteria</taxon>
        <taxon>Pseudomonadales</taxon>
        <taxon>Pseudomonadaceae</taxon>
        <taxon>Pseudomonas</taxon>
    </lineage>
</organism>
<evidence type="ECO:0000313" key="1">
    <source>
        <dbReference type="EMBL" id="SBW84654.1"/>
    </source>
</evidence>
<proteinExistence type="predicted"/>
<dbReference type="Proteomes" id="UP000245431">
    <property type="component" value="Chromosome PVE_r2"/>
</dbReference>
<gene>
    <name evidence="1" type="ORF">PVE_R2G0628</name>
</gene>